<reference evidence="1 2" key="1">
    <citation type="submission" date="2021-05" db="EMBL/GenBank/DDBJ databases">
        <authorList>
            <person name="Zhang Z.D."/>
            <person name="Osman G."/>
        </authorList>
    </citation>
    <scope>NUCLEOTIDE SEQUENCE [LARGE SCALE GENOMIC DNA]</scope>
    <source>
        <strain evidence="1 2">KCTC 32217</strain>
    </source>
</reference>
<dbReference type="PANTHER" id="PTHR47478">
    <property type="match status" value="1"/>
</dbReference>
<evidence type="ECO:0000313" key="2">
    <source>
        <dbReference type="Proteomes" id="UP001319104"/>
    </source>
</evidence>
<dbReference type="InterPro" id="IPR041492">
    <property type="entry name" value="HAD_2"/>
</dbReference>
<dbReference type="SFLD" id="SFLDG01135">
    <property type="entry name" value="C1.5.6:_HAD__Beta-PGM__Phospha"/>
    <property type="match status" value="1"/>
</dbReference>
<dbReference type="Gene3D" id="1.10.150.240">
    <property type="entry name" value="Putative phosphatase, domain 2"/>
    <property type="match status" value="1"/>
</dbReference>
<sequence>MKTYHHIFFDLDHTLWDYDTNVRESLQEIFQLYTLYNLGVQTHELFYKAFIEINYGLWGLYNKGKIDKAGLRKIRFQRIFEHLGADTQRIPEEMEEDFMNRTSCKTNLFPFSLEVLDYLKKKYQLHIITNGFNESQGLKINSSGLQNYFDLVVTSETTGHRKPDRRIFEYALAQVNCTAETCIMIGDNLESDIRGAQQVNMDQIYFNPNEAETDKGDIRPTYSIKCLSEIQSIL</sequence>
<dbReference type="PANTHER" id="PTHR47478:SF1">
    <property type="entry name" value="PYRIMIDINE 5'-NUCLEOTIDASE YJJG"/>
    <property type="match status" value="1"/>
</dbReference>
<dbReference type="RefSeq" id="WP_213945103.1">
    <property type="nucleotide sequence ID" value="NZ_JAHBGI010000001.1"/>
</dbReference>
<name>A0AAP2G1J2_9BACT</name>
<keyword evidence="2" id="KW-1185">Reference proteome</keyword>
<dbReference type="SFLD" id="SFLDS00003">
    <property type="entry name" value="Haloacid_Dehalogenase"/>
    <property type="match status" value="1"/>
</dbReference>
<protein>
    <submittedName>
        <fullName evidence="1">YjjG family noncanonical pyrimidine nucleotidase</fullName>
    </submittedName>
</protein>
<comment type="caution">
    <text evidence="1">The sequence shown here is derived from an EMBL/GenBank/DDBJ whole genome shotgun (WGS) entry which is preliminary data.</text>
</comment>
<dbReference type="NCBIfam" id="TIGR01549">
    <property type="entry name" value="HAD-SF-IA-v1"/>
    <property type="match status" value="1"/>
</dbReference>
<dbReference type="InterPro" id="IPR023214">
    <property type="entry name" value="HAD_sf"/>
</dbReference>
<gene>
    <name evidence="1" type="ORF">KI659_09470</name>
</gene>
<dbReference type="GO" id="GO:0008253">
    <property type="term" value="F:5'-nucleotidase activity"/>
    <property type="evidence" value="ECO:0007669"/>
    <property type="project" value="InterPro"/>
</dbReference>
<proteinExistence type="predicted"/>
<dbReference type="SUPFAM" id="SSF56784">
    <property type="entry name" value="HAD-like"/>
    <property type="match status" value="1"/>
</dbReference>
<dbReference type="Pfam" id="PF13419">
    <property type="entry name" value="HAD_2"/>
    <property type="match status" value="1"/>
</dbReference>
<dbReference type="Gene3D" id="3.40.50.1000">
    <property type="entry name" value="HAD superfamily/HAD-like"/>
    <property type="match status" value="1"/>
</dbReference>
<dbReference type="SFLD" id="SFLDG01129">
    <property type="entry name" value="C1.5:_HAD__Beta-PGM__Phosphata"/>
    <property type="match status" value="1"/>
</dbReference>
<dbReference type="InterPro" id="IPR052550">
    <property type="entry name" value="Pyrimidine_5'-ntase_YjjG"/>
</dbReference>
<dbReference type="InterPro" id="IPR011951">
    <property type="entry name" value="HAD-SF_hydro_IA_YjjG/PynA"/>
</dbReference>
<organism evidence="1 2">
    <name type="scientific">Litoribacter ruber</name>
    <dbReference type="NCBI Taxonomy" id="702568"/>
    <lineage>
        <taxon>Bacteria</taxon>
        <taxon>Pseudomonadati</taxon>
        <taxon>Bacteroidota</taxon>
        <taxon>Cytophagia</taxon>
        <taxon>Cytophagales</taxon>
        <taxon>Cyclobacteriaceae</taxon>
        <taxon>Litoribacter</taxon>
    </lineage>
</organism>
<evidence type="ECO:0000313" key="1">
    <source>
        <dbReference type="EMBL" id="MBS9524242.1"/>
    </source>
</evidence>
<accession>A0AAP2G1J2</accession>
<dbReference type="Proteomes" id="UP001319104">
    <property type="component" value="Unassembled WGS sequence"/>
</dbReference>
<dbReference type="AlphaFoldDB" id="A0AAP2G1J2"/>
<dbReference type="NCBIfam" id="TIGR02254">
    <property type="entry name" value="YjjG_YfnB"/>
    <property type="match status" value="1"/>
</dbReference>
<dbReference type="InterPro" id="IPR023198">
    <property type="entry name" value="PGP-like_dom2"/>
</dbReference>
<dbReference type="EMBL" id="JAHCMY010000004">
    <property type="protein sequence ID" value="MBS9524242.1"/>
    <property type="molecule type" value="Genomic_DNA"/>
</dbReference>
<dbReference type="InterPro" id="IPR006439">
    <property type="entry name" value="HAD-SF_hydro_IA"/>
</dbReference>
<dbReference type="InterPro" id="IPR036412">
    <property type="entry name" value="HAD-like_sf"/>
</dbReference>